<feature type="domain" description="Aldehyde dehydrogenase" evidence="3">
    <location>
        <begin position="36"/>
        <end position="495"/>
    </location>
</feature>
<dbReference type="PROSITE" id="PS00687">
    <property type="entry name" value="ALDEHYDE_DEHYDR_GLU"/>
    <property type="match status" value="1"/>
</dbReference>
<dbReference type="EC" id="1.2.1.5" evidence="4"/>
<name>A0A1J5QN63_9ZZZZ</name>
<evidence type="ECO:0000259" key="3">
    <source>
        <dbReference type="Pfam" id="PF00171"/>
    </source>
</evidence>
<dbReference type="PROSITE" id="PS00070">
    <property type="entry name" value="ALDEHYDE_DEHYDR_CYS"/>
    <property type="match status" value="1"/>
</dbReference>
<evidence type="ECO:0000256" key="1">
    <source>
        <dbReference type="ARBA" id="ARBA00009986"/>
    </source>
</evidence>
<dbReference type="PANTHER" id="PTHR11699">
    <property type="entry name" value="ALDEHYDE DEHYDROGENASE-RELATED"/>
    <property type="match status" value="1"/>
</dbReference>
<protein>
    <submittedName>
        <fullName evidence="4">Aldehyde dehydrogenase PuuC</fullName>
        <ecNumber evidence="4">1.2.1.5</ecNumber>
    </submittedName>
</protein>
<dbReference type="InterPro" id="IPR016162">
    <property type="entry name" value="Ald_DH_N"/>
</dbReference>
<dbReference type="EMBL" id="MLJW01000587">
    <property type="protein sequence ID" value="OIQ84840.1"/>
    <property type="molecule type" value="Genomic_DNA"/>
</dbReference>
<sequence length="501" mass="53548">MSSPSADAFAQWRQRAESLNIRSQAFIDGRFTDALDGRRFDCVSPIDSRVIAQVAEGGAADIDRAVAAARRAFEDRRWAGLAPARRKAVLLAFADQVARHAEELALLESLDMGKPISDALSVDSPATARCLRWYGEAVDKLYGEIAPTADDTIATITREPLGVVGVVVPWNFPMIMAAWKIAPALAAGNSVVLKPAEQSPLTALRLAELAAEAGIPAGVFNVVPGFGPVAGQALGLHPDVDGAFFTGSTEVGKLFLHYSSQSNMKRIGLECGGKSAHIVMDRCQDLEAAASAAAGAIFFNQGEMCTAGSRLVLHKAVKDQVLERLVALAAGYSPGHPLHPATTMGALVDHRHAERVLGYVDKGRAEGARVVCGGERAEPVPGGAYVQPTIFDQVTPKMTIAREEIFGPVLAVLTVDSEEEAIAVANDSDYGLAAAVWSDDVSQLHRMTRRLRAGVVYANCYDADDLTVPFGGFKQSGIGRDKSLHAFDKYTELKSTWLRLR</sequence>
<organism evidence="4">
    <name type="scientific">mine drainage metagenome</name>
    <dbReference type="NCBI Taxonomy" id="410659"/>
    <lineage>
        <taxon>unclassified sequences</taxon>
        <taxon>metagenomes</taxon>
        <taxon>ecological metagenomes</taxon>
    </lineage>
</organism>
<dbReference type="AlphaFoldDB" id="A0A1J5QN63"/>
<dbReference type="InterPro" id="IPR016161">
    <property type="entry name" value="Ald_DH/histidinol_DH"/>
</dbReference>
<accession>A0A1J5QN63</accession>
<dbReference type="Pfam" id="PF00171">
    <property type="entry name" value="Aldedh"/>
    <property type="match status" value="1"/>
</dbReference>
<dbReference type="InterPro" id="IPR029510">
    <property type="entry name" value="Ald_DH_CS_GLU"/>
</dbReference>
<dbReference type="Gene3D" id="3.40.605.10">
    <property type="entry name" value="Aldehyde Dehydrogenase, Chain A, domain 1"/>
    <property type="match status" value="1"/>
</dbReference>
<gene>
    <name evidence="4" type="primary">puuC_3</name>
    <name evidence="4" type="ORF">GALL_333240</name>
</gene>
<dbReference type="FunFam" id="3.40.309.10:FF:000012">
    <property type="entry name" value="Betaine aldehyde dehydrogenase"/>
    <property type="match status" value="1"/>
</dbReference>
<comment type="caution">
    <text evidence="4">The sequence shown here is derived from an EMBL/GenBank/DDBJ whole genome shotgun (WGS) entry which is preliminary data.</text>
</comment>
<proteinExistence type="inferred from homology"/>
<dbReference type="CDD" id="cd07112">
    <property type="entry name" value="ALDH_GABALDH-PuuC"/>
    <property type="match status" value="1"/>
</dbReference>
<dbReference type="Gene3D" id="3.40.309.10">
    <property type="entry name" value="Aldehyde Dehydrogenase, Chain A, domain 2"/>
    <property type="match status" value="1"/>
</dbReference>
<dbReference type="InterPro" id="IPR016160">
    <property type="entry name" value="Ald_DH_CS_CYS"/>
</dbReference>
<dbReference type="FunFam" id="3.40.605.10:FF:000001">
    <property type="entry name" value="Aldehyde dehydrogenase 1"/>
    <property type="match status" value="1"/>
</dbReference>
<evidence type="ECO:0000256" key="2">
    <source>
        <dbReference type="ARBA" id="ARBA00023002"/>
    </source>
</evidence>
<dbReference type="InterPro" id="IPR016163">
    <property type="entry name" value="Ald_DH_C"/>
</dbReference>
<dbReference type="SUPFAM" id="SSF53720">
    <property type="entry name" value="ALDH-like"/>
    <property type="match status" value="1"/>
</dbReference>
<evidence type="ECO:0000313" key="4">
    <source>
        <dbReference type="EMBL" id="OIQ84840.1"/>
    </source>
</evidence>
<reference evidence="4" key="1">
    <citation type="submission" date="2016-10" db="EMBL/GenBank/DDBJ databases">
        <title>Sequence of Gallionella enrichment culture.</title>
        <authorList>
            <person name="Poehlein A."/>
            <person name="Muehling M."/>
            <person name="Daniel R."/>
        </authorList>
    </citation>
    <scope>NUCLEOTIDE SEQUENCE</scope>
</reference>
<dbReference type="GO" id="GO:0004030">
    <property type="term" value="F:aldehyde dehydrogenase [NAD(P)+] activity"/>
    <property type="evidence" value="ECO:0007669"/>
    <property type="project" value="UniProtKB-EC"/>
</dbReference>
<keyword evidence="2 4" id="KW-0560">Oxidoreductase</keyword>
<dbReference type="InterPro" id="IPR015590">
    <property type="entry name" value="Aldehyde_DH_dom"/>
</dbReference>
<comment type="similarity">
    <text evidence="1">Belongs to the aldehyde dehydrogenase family.</text>
</comment>